<evidence type="ECO:0000256" key="1">
    <source>
        <dbReference type="SAM" id="Coils"/>
    </source>
</evidence>
<evidence type="ECO:0000313" key="4">
    <source>
        <dbReference type="Proteomes" id="UP000824205"/>
    </source>
</evidence>
<reference evidence="3" key="1">
    <citation type="journal article" date="2021" name="PeerJ">
        <title>Extensive microbial diversity within the chicken gut microbiome revealed by metagenomics and culture.</title>
        <authorList>
            <person name="Gilroy R."/>
            <person name="Ravi A."/>
            <person name="Getino M."/>
            <person name="Pursley I."/>
            <person name="Horton D.L."/>
            <person name="Alikhan N.F."/>
            <person name="Baker D."/>
            <person name="Gharbi K."/>
            <person name="Hall N."/>
            <person name="Watson M."/>
            <person name="Adriaenssens E.M."/>
            <person name="Foster-Nyarko E."/>
            <person name="Jarju S."/>
            <person name="Secka A."/>
            <person name="Antonio M."/>
            <person name="Oren A."/>
            <person name="Chaudhuri R.R."/>
            <person name="La Ragione R."/>
            <person name="Hildebrand F."/>
            <person name="Pallen M.J."/>
        </authorList>
    </citation>
    <scope>NUCLEOTIDE SEQUENCE</scope>
    <source>
        <strain evidence="3">421</strain>
    </source>
</reference>
<protein>
    <submittedName>
        <fullName evidence="3">MFS transporter</fullName>
    </submittedName>
</protein>
<evidence type="ECO:0000256" key="2">
    <source>
        <dbReference type="SAM" id="Phobius"/>
    </source>
</evidence>
<dbReference type="Proteomes" id="UP000824205">
    <property type="component" value="Unassembled WGS sequence"/>
</dbReference>
<feature type="transmembrane region" description="Helical" evidence="2">
    <location>
        <begin position="319"/>
        <end position="342"/>
    </location>
</feature>
<organism evidence="3 4">
    <name type="scientific">Candidatus Eubacterium faecipullorum</name>
    <dbReference type="NCBI Taxonomy" id="2838571"/>
    <lineage>
        <taxon>Bacteria</taxon>
        <taxon>Bacillati</taxon>
        <taxon>Bacillota</taxon>
        <taxon>Clostridia</taxon>
        <taxon>Eubacteriales</taxon>
        <taxon>Eubacteriaceae</taxon>
        <taxon>Eubacterium</taxon>
    </lineage>
</organism>
<feature type="transmembrane region" description="Helical" evidence="2">
    <location>
        <begin position="111"/>
        <end position="128"/>
    </location>
</feature>
<sequence length="525" mass="58495">MKNLFKSKTTREILAFSLLPFGISTVYSIVSTALNMYFTDVLGLSLSMTGIMLAVTKVWDAVNDPLMGMLVDKTNTRWGKCRPYVFWMSGPMILVTAMLFAPVDFGQTGNFIYAIIAYILYYTIYTALDIPNKGLAPLVFPEDKLRVKALSWSNILGSLGSVLPSLLFFTVAGLWGRENQKQGYFFSALFFATIGAVPMFFSAFGFKEKIKIPPKKEKYVDGLKIVFKDKKFIVLTIAMFFSSIVNIGSMFLPYFAKWNCIGVLPIDELCAWIYDTFGVSLQLTSEGLLTPLLQIGSGISYMLSMALIPLFLKKMDKKTLWIGTSIIGIFADIICFVIGVWIVPYNTFAGAVVYMILRFFTNFPVGIMTVLTTAMFSDVVEDLEMRTGKRLEGTVFSFQSLISQISVAIFNALLLNVVDAFGYNVDKMNALTDNLTRPLIQSPTQSFISGGVDYTMLLNVIFFLLTAFGAIGLLLQTIPMFFYKFDEKAQAGRLKAFRAEKERLENEELNALAAESAAEHGGQNA</sequence>
<dbReference type="GO" id="GO:0005886">
    <property type="term" value="C:plasma membrane"/>
    <property type="evidence" value="ECO:0007669"/>
    <property type="project" value="TreeGrafter"/>
</dbReference>
<reference evidence="3" key="2">
    <citation type="submission" date="2021-04" db="EMBL/GenBank/DDBJ databases">
        <authorList>
            <person name="Gilroy R."/>
        </authorList>
    </citation>
    <scope>NUCLEOTIDE SEQUENCE</scope>
    <source>
        <strain evidence="3">421</strain>
    </source>
</reference>
<dbReference type="PANTHER" id="PTHR11328:SF24">
    <property type="entry name" value="MAJOR FACILITATOR SUPERFAMILY (MFS) PROFILE DOMAIN-CONTAINING PROTEIN"/>
    <property type="match status" value="1"/>
</dbReference>
<feature type="transmembrane region" description="Helical" evidence="2">
    <location>
        <begin position="348"/>
        <end position="374"/>
    </location>
</feature>
<feature type="transmembrane region" description="Helical" evidence="2">
    <location>
        <begin position="84"/>
        <end position="105"/>
    </location>
</feature>
<evidence type="ECO:0000313" key="3">
    <source>
        <dbReference type="EMBL" id="HIW86045.1"/>
    </source>
</evidence>
<dbReference type="Pfam" id="PF13347">
    <property type="entry name" value="MFS_2"/>
    <property type="match status" value="2"/>
</dbReference>
<feature type="transmembrane region" description="Helical" evidence="2">
    <location>
        <begin position="42"/>
        <end position="63"/>
    </location>
</feature>
<dbReference type="SUPFAM" id="SSF103473">
    <property type="entry name" value="MFS general substrate transporter"/>
    <property type="match status" value="1"/>
</dbReference>
<dbReference type="EMBL" id="DXGE01000026">
    <property type="protein sequence ID" value="HIW86045.1"/>
    <property type="molecule type" value="Genomic_DNA"/>
</dbReference>
<dbReference type="InterPro" id="IPR039672">
    <property type="entry name" value="MFS_2"/>
</dbReference>
<feature type="transmembrane region" description="Helical" evidence="2">
    <location>
        <begin position="456"/>
        <end position="475"/>
    </location>
</feature>
<keyword evidence="1" id="KW-0175">Coiled coil</keyword>
<feature type="transmembrane region" description="Helical" evidence="2">
    <location>
        <begin position="12"/>
        <end position="30"/>
    </location>
</feature>
<accession>A0A9D1REM7</accession>
<feature type="transmembrane region" description="Helical" evidence="2">
    <location>
        <begin position="232"/>
        <end position="255"/>
    </location>
</feature>
<feature type="transmembrane region" description="Helical" evidence="2">
    <location>
        <begin position="184"/>
        <end position="206"/>
    </location>
</feature>
<dbReference type="AlphaFoldDB" id="A0A9D1REM7"/>
<keyword evidence="2" id="KW-0472">Membrane</keyword>
<keyword evidence="2" id="KW-0812">Transmembrane</keyword>
<comment type="caution">
    <text evidence="3">The sequence shown here is derived from an EMBL/GenBank/DDBJ whole genome shotgun (WGS) entry which is preliminary data.</text>
</comment>
<dbReference type="GO" id="GO:0015293">
    <property type="term" value="F:symporter activity"/>
    <property type="evidence" value="ECO:0007669"/>
    <property type="project" value="InterPro"/>
</dbReference>
<dbReference type="Gene3D" id="1.20.1250.20">
    <property type="entry name" value="MFS general substrate transporter like domains"/>
    <property type="match status" value="1"/>
</dbReference>
<dbReference type="GO" id="GO:0008643">
    <property type="term" value="P:carbohydrate transport"/>
    <property type="evidence" value="ECO:0007669"/>
    <property type="project" value="InterPro"/>
</dbReference>
<feature type="transmembrane region" description="Helical" evidence="2">
    <location>
        <begin position="149"/>
        <end position="172"/>
    </location>
</feature>
<feature type="transmembrane region" description="Helical" evidence="2">
    <location>
        <begin position="292"/>
        <end position="312"/>
    </location>
</feature>
<keyword evidence="2" id="KW-1133">Transmembrane helix</keyword>
<feature type="transmembrane region" description="Helical" evidence="2">
    <location>
        <begin position="395"/>
        <end position="418"/>
    </location>
</feature>
<proteinExistence type="predicted"/>
<feature type="coiled-coil region" evidence="1">
    <location>
        <begin position="487"/>
        <end position="519"/>
    </location>
</feature>
<dbReference type="InterPro" id="IPR036259">
    <property type="entry name" value="MFS_trans_sf"/>
</dbReference>
<gene>
    <name evidence="3" type="ORF">IAA48_06065</name>
</gene>
<name>A0A9D1REM7_9FIRM</name>
<dbReference type="PANTHER" id="PTHR11328">
    <property type="entry name" value="MAJOR FACILITATOR SUPERFAMILY DOMAIN-CONTAINING PROTEIN"/>
    <property type="match status" value="1"/>
</dbReference>